<dbReference type="PANTHER" id="PTHR19211:SF14">
    <property type="entry name" value="ATP-BINDING CASSETTE SUB-FAMILY F MEMBER 1"/>
    <property type="match status" value="1"/>
</dbReference>
<evidence type="ECO:0000256" key="2">
    <source>
        <dbReference type="ARBA" id="ARBA00022741"/>
    </source>
</evidence>
<dbReference type="InterPro" id="IPR003593">
    <property type="entry name" value="AAA+_ATPase"/>
</dbReference>
<gene>
    <name evidence="6" type="ORF">R6G74_01175</name>
</gene>
<dbReference type="InterPro" id="IPR027417">
    <property type="entry name" value="P-loop_NTPase"/>
</dbReference>
<evidence type="ECO:0000256" key="1">
    <source>
        <dbReference type="ARBA" id="ARBA00022737"/>
    </source>
</evidence>
<dbReference type="Pfam" id="PF00005">
    <property type="entry name" value="ABC_tran"/>
    <property type="match status" value="2"/>
</dbReference>
<feature type="domain" description="ABC transporter" evidence="5">
    <location>
        <begin position="331"/>
        <end position="537"/>
    </location>
</feature>
<dbReference type="GeneID" id="92814255"/>
<keyword evidence="4" id="KW-0175">Coiled coil</keyword>
<dbReference type="SMART" id="SM00382">
    <property type="entry name" value="AAA"/>
    <property type="match status" value="2"/>
</dbReference>
<dbReference type="PROSITE" id="PS00211">
    <property type="entry name" value="ABC_TRANSPORTER_1"/>
    <property type="match status" value="2"/>
</dbReference>
<dbReference type="FunFam" id="3.40.50.300:FF:000597">
    <property type="entry name" value="ABC transporter ATP-binding protein"/>
    <property type="match status" value="1"/>
</dbReference>
<dbReference type="GO" id="GO:0016887">
    <property type="term" value="F:ATP hydrolysis activity"/>
    <property type="evidence" value="ECO:0007669"/>
    <property type="project" value="InterPro"/>
</dbReference>
<dbReference type="Pfam" id="PF12848">
    <property type="entry name" value="ABC_tran_Xtn"/>
    <property type="match status" value="1"/>
</dbReference>
<reference evidence="6" key="1">
    <citation type="submission" date="2023-10" db="EMBL/GenBank/DDBJ databases">
        <title>Whole Genome based description of the genera Actinobaculum and Actinotignum reveals a complex phylogenetic relationship within the species included in the genus Actinotignum.</title>
        <authorList>
            <person name="Jensen C.S."/>
            <person name="Dargis R."/>
            <person name="Kemp M."/>
            <person name="Christensen J.J."/>
        </authorList>
    </citation>
    <scope>NUCLEOTIDE SEQUENCE</scope>
    <source>
        <strain evidence="6">SLA_B245</strain>
    </source>
</reference>
<sequence length="537" mass="58838">MITASDLTIRIGTRELVQHASFQVHKGMRVGLVGRNGAGKTTMTRLLAGEGTTSDAVDYEGTLHRSGTIAYLPQDTHDGDPNQIARDRILEARGIDATIRRIRKAEKDMAECTGTRQQKAMERYVRLDQEFTAAGGWAANAQASQMAAALGLDERILNQPLGTLSGGQRRRVDLARVLFSQADTLLLDEPTNHLDHDSLLWLRDYLANYSGGFVVISHSVDLLEETVTAVWHLDANRAALDQYAMGWSAYLKQRETDERRRRQMRANAEKKADHLLAQANKMRAKATKAVAAQNMAKRAEKLLEGLEEERADDKVAALRFPEPAPCGKTPLRARGLSKSYGSLEVFTGVDLAIDRGSRVVVLGLNGAGKTTLLRLLYGTETPDTGEVLPGHGLKLGYYAQEHDFIDTDKTVVDNLRYVAPEFDETGLRTVLGSFLFSGDDADKPARVLSGGEKTRLALAMLVVSRANVLLLDEPTNNLDPASREKILGALGKYEGAVVLVTHDEGAVTALNPERVLLLPDGDEDLWSDDYLELVSLA</sequence>
<dbReference type="AlphaFoldDB" id="A0AAW9HGF7"/>
<dbReference type="SUPFAM" id="SSF52540">
    <property type="entry name" value="P-loop containing nucleoside triphosphate hydrolases"/>
    <property type="match status" value="2"/>
</dbReference>
<evidence type="ECO:0000313" key="7">
    <source>
        <dbReference type="Proteomes" id="UP001288320"/>
    </source>
</evidence>
<dbReference type="CDD" id="cd03221">
    <property type="entry name" value="ABCF_EF-3"/>
    <property type="match status" value="2"/>
</dbReference>
<dbReference type="PANTHER" id="PTHR19211">
    <property type="entry name" value="ATP-BINDING TRANSPORT PROTEIN-RELATED"/>
    <property type="match status" value="1"/>
</dbReference>
<evidence type="ECO:0000313" key="6">
    <source>
        <dbReference type="EMBL" id="MDY5139930.1"/>
    </source>
</evidence>
<feature type="domain" description="ABC transporter" evidence="5">
    <location>
        <begin position="2"/>
        <end position="272"/>
    </location>
</feature>
<proteinExistence type="predicted"/>
<dbReference type="EMBL" id="JAWNFV010000002">
    <property type="protein sequence ID" value="MDY5139930.1"/>
    <property type="molecule type" value="Genomic_DNA"/>
</dbReference>
<keyword evidence="3 6" id="KW-0067">ATP-binding</keyword>
<dbReference type="InterPro" id="IPR050611">
    <property type="entry name" value="ABCF"/>
</dbReference>
<name>A0AAW9HGF7_9ACTO</name>
<dbReference type="InterPro" id="IPR003439">
    <property type="entry name" value="ABC_transporter-like_ATP-bd"/>
</dbReference>
<dbReference type="RefSeq" id="WP_087070740.1">
    <property type="nucleotide sequence ID" value="NZ_CAUPFC010000008.1"/>
</dbReference>
<dbReference type="GO" id="GO:0005524">
    <property type="term" value="F:ATP binding"/>
    <property type="evidence" value="ECO:0007669"/>
    <property type="project" value="UniProtKB-KW"/>
</dbReference>
<keyword evidence="1" id="KW-0677">Repeat</keyword>
<accession>A0AAW9HGF7</accession>
<feature type="coiled-coil region" evidence="4">
    <location>
        <begin position="265"/>
        <end position="316"/>
    </location>
</feature>
<evidence type="ECO:0000259" key="5">
    <source>
        <dbReference type="PROSITE" id="PS50893"/>
    </source>
</evidence>
<comment type="caution">
    <text evidence="6">The sequence shown here is derived from an EMBL/GenBank/DDBJ whole genome shotgun (WGS) entry which is preliminary data.</text>
</comment>
<dbReference type="InterPro" id="IPR017871">
    <property type="entry name" value="ABC_transporter-like_CS"/>
</dbReference>
<dbReference type="FunFam" id="3.40.50.300:FF:000944">
    <property type="entry name" value="Macrolide ABC transporter ATP-binding protein"/>
    <property type="match status" value="1"/>
</dbReference>
<dbReference type="Proteomes" id="UP001288320">
    <property type="component" value="Unassembled WGS sequence"/>
</dbReference>
<protein>
    <submittedName>
        <fullName evidence="6">ABC-F family ATP-binding cassette domain-containing protein</fullName>
    </submittedName>
</protein>
<evidence type="ECO:0000256" key="4">
    <source>
        <dbReference type="SAM" id="Coils"/>
    </source>
</evidence>
<organism evidence="6 7">
    <name type="scientific">Actinotignum timonense</name>
    <dbReference type="NCBI Taxonomy" id="1870995"/>
    <lineage>
        <taxon>Bacteria</taxon>
        <taxon>Bacillati</taxon>
        <taxon>Actinomycetota</taxon>
        <taxon>Actinomycetes</taxon>
        <taxon>Actinomycetales</taxon>
        <taxon>Actinomycetaceae</taxon>
        <taxon>Actinotignum</taxon>
    </lineage>
</organism>
<dbReference type="InterPro" id="IPR032781">
    <property type="entry name" value="ABC_tran_Xtn"/>
</dbReference>
<dbReference type="PROSITE" id="PS50893">
    <property type="entry name" value="ABC_TRANSPORTER_2"/>
    <property type="match status" value="2"/>
</dbReference>
<dbReference type="Gene3D" id="3.40.50.300">
    <property type="entry name" value="P-loop containing nucleotide triphosphate hydrolases"/>
    <property type="match status" value="2"/>
</dbReference>
<keyword evidence="2" id="KW-0547">Nucleotide-binding</keyword>
<evidence type="ECO:0000256" key="3">
    <source>
        <dbReference type="ARBA" id="ARBA00022840"/>
    </source>
</evidence>